<dbReference type="GO" id="GO:0003824">
    <property type="term" value="F:catalytic activity"/>
    <property type="evidence" value="ECO:0007669"/>
    <property type="project" value="InterPro"/>
</dbReference>
<dbReference type="Gene3D" id="3.30.420.40">
    <property type="match status" value="1"/>
</dbReference>
<dbReference type="AlphaFoldDB" id="A0A142BVV1"/>
<organism evidence="2">
    <name type="scientific">uncultured bacterium IN-06</name>
    <dbReference type="NCBI Taxonomy" id="1805584"/>
    <lineage>
        <taxon>Bacteria</taxon>
        <taxon>environmental samples</taxon>
    </lineage>
</organism>
<dbReference type="PANTHER" id="PTHR34847:SF1">
    <property type="entry name" value="NODULATION PROTEIN U"/>
    <property type="match status" value="1"/>
</dbReference>
<dbReference type="PANTHER" id="PTHR34847">
    <property type="entry name" value="NODULATION PROTEIN U"/>
    <property type="match status" value="1"/>
</dbReference>
<feature type="domain" description="Carbamoyltransferase" evidence="1">
    <location>
        <begin position="15"/>
        <end position="155"/>
    </location>
</feature>
<sequence>MKKSEYILSINPCIYGMNYHDPGAAIILDGEILFAIEEERLNGIKGSKGIFPELSIKACLDYCGIDKNQISCITIGYNPELWMKRLQLELVDIIDKCQENQEVESRKVMNRIIDSNLVDRYKFYSDYENVKNLIMKKTGIEGSEIRFFDHHMSHIH</sequence>
<dbReference type="InterPro" id="IPR003696">
    <property type="entry name" value="Carbtransf_dom"/>
</dbReference>
<reference evidence="2" key="1">
    <citation type="journal article" date="2016" name="Appl. Environ. Microbiol.">
        <title>Diversity of the Tetracycline Mobilome within a Chinese Pig Manure Sample.</title>
        <authorList>
            <person name="Leclercq S.O."/>
            <person name="Wang C."/>
            <person name="Zhu Y."/>
            <person name="Wu H."/>
            <person name="Du X."/>
            <person name="Liu Z."/>
            <person name="Feng J."/>
        </authorList>
    </citation>
    <scope>NUCLEOTIDE SEQUENCE</scope>
</reference>
<protein>
    <recommendedName>
        <fullName evidence="1">Carbamoyltransferase domain-containing protein</fullName>
    </recommendedName>
</protein>
<accession>A0A142BVV1</accession>
<reference evidence="2" key="2">
    <citation type="submission" date="2016-02" db="EMBL/GenBank/DDBJ databases">
        <authorList>
            <person name="Wen L."/>
            <person name="He K."/>
            <person name="Yang H."/>
        </authorList>
    </citation>
    <scope>NUCLEOTIDE SEQUENCE</scope>
</reference>
<dbReference type="InterPro" id="IPR051338">
    <property type="entry name" value="NodU/CmcH_Carbamoyltrnsfr"/>
</dbReference>
<dbReference type="Pfam" id="PF02543">
    <property type="entry name" value="Carbam_trans_N"/>
    <property type="match status" value="1"/>
</dbReference>
<evidence type="ECO:0000259" key="1">
    <source>
        <dbReference type="Pfam" id="PF02543"/>
    </source>
</evidence>
<evidence type="ECO:0000313" key="2">
    <source>
        <dbReference type="EMBL" id="AMP42239.1"/>
    </source>
</evidence>
<name>A0A142BVV1_9BACT</name>
<proteinExistence type="predicted"/>
<dbReference type="EMBL" id="KU736871">
    <property type="protein sequence ID" value="AMP42239.1"/>
    <property type="molecule type" value="Genomic_DNA"/>
</dbReference>